<name>A0A7W8MG81_9CAUL</name>
<dbReference type="Proteomes" id="UP000566663">
    <property type="component" value="Unassembled WGS sequence"/>
</dbReference>
<comment type="caution">
    <text evidence="2">The sequence shown here is derived from an EMBL/GenBank/DDBJ whole genome shotgun (WGS) entry which is preliminary data.</text>
</comment>
<feature type="transmembrane region" description="Helical" evidence="1">
    <location>
        <begin position="60"/>
        <end position="88"/>
    </location>
</feature>
<evidence type="ECO:0000256" key="1">
    <source>
        <dbReference type="SAM" id="Phobius"/>
    </source>
</evidence>
<feature type="transmembrane region" description="Helical" evidence="1">
    <location>
        <begin position="20"/>
        <end position="39"/>
    </location>
</feature>
<reference evidence="2 3" key="1">
    <citation type="submission" date="2020-08" db="EMBL/GenBank/DDBJ databases">
        <title>Genomic Encyclopedia of Type Strains, Phase IV (KMG-IV): sequencing the most valuable type-strain genomes for metagenomic binning, comparative biology and taxonomic classification.</title>
        <authorList>
            <person name="Goeker M."/>
        </authorList>
    </citation>
    <scope>NUCLEOTIDE SEQUENCE [LARGE SCALE GENOMIC DNA]</scope>
    <source>
        <strain evidence="2 3">DSM 25335</strain>
    </source>
</reference>
<proteinExistence type="predicted"/>
<dbReference type="EMBL" id="JACHFZ010000002">
    <property type="protein sequence ID" value="MBB5291958.1"/>
    <property type="molecule type" value="Genomic_DNA"/>
</dbReference>
<dbReference type="AlphaFoldDB" id="A0A7W8MG81"/>
<dbReference type="SUPFAM" id="SSF81324">
    <property type="entry name" value="Voltage-gated potassium channels"/>
    <property type="match status" value="1"/>
</dbReference>
<keyword evidence="1" id="KW-0472">Membrane</keyword>
<keyword evidence="3" id="KW-1185">Reference proteome</keyword>
<evidence type="ECO:0000313" key="2">
    <source>
        <dbReference type="EMBL" id="MBB5291958.1"/>
    </source>
</evidence>
<gene>
    <name evidence="2" type="ORF">HNQ67_001472</name>
</gene>
<accession>A0A7W8MG81</accession>
<keyword evidence="1" id="KW-0812">Transmembrane</keyword>
<sequence length="151" mass="16236">MSAMVEEGVQTVTLGKQLGAAGGMMLVMTVVHALGLTGISKVLDLRTEHLKEMSFSLKSISLMSGMGLLLLVLHTVEIGIFAGFYLLINAMQTVEEALYYSASAYATLGRTADYFPSDWRLIGALEALIGFILIGWSTAFIVSKANRLMPG</sequence>
<protein>
    <recommendedName>
        <fullName evidence="4">Two pore domain potassium channel family protein</fullName>
    </recommendedName>
</protein>
<evidence type="ECO:0000313" key="3">
    <source>
        <dbReference type="Proteomes" id="UP000566663"/>
    </source>
</evidence>
<keyword evidence="1" id="KW-1133">Transmembrane helix</keyword>
<organism evidence="2 3">
    <name type="scientific">Brevundimonas basaltis</name>
    <dbReference type="NCBI Taxonomy" id="472166"/>
    <lineage>
        <taxon>Bacteria</taxon>
        <taxon>Pseudomonadati</taxon>
        <taxon>Pseudomonadota</taxon>
        <taxon>Alphaproteobacteria</taxon>
        <taxon>Caulobacterales</taxon>
        <taxon>Caulobacteraceae</taxon>
        <taxon>Brevundimonas</taxon>
    </lineage>
</organism>
<feature type="transmembrane region" description="Helical" evidence="1">
    <location>
        <begin position="121"/>
        <end position="142"/>
    </location>
</feature>
<dbReference type="RefSeq" id="WP_343772342.1">
    <property type="nucleotide sequence ID" value="NZ_BAAAFF010000005.1"/>
</dbReference>
<evidence type="ECO:0008006" key="4">
    <source>
        <dbReference type="Google" id="ProtNLM"/>
    </source>
</evidence>